<dbReference type="EMBL" id="FNEM01000002">
    <property type="protein sequence ID" value="SDI53929.1"/>
    <property type="molecule type" value="Genomic_DNA"/>
</dbReference>
<evidence type="ECO:0000259" key="1">
    <source>
        <dbReference type="PROSITE" id="PS50102"/>
    </source>
</evidence>
<dbReference type="PANTHER" id="PTHR48034">
    <property type="entry name" value="TRANSFORMER-2 SEX-DETERMINING PROTEIN-RELATED"/>
    <property type="match status" value="1"/>
</dbReference>
<dbReference type="InterPro" id="IPR000504">
    <property type="entry name" value="RRM_dom"/>
</dbReference>
<dbReference type="RefSeq" id="WP_090361502.1">
    <property type="nucleotide sequence ID" value="NZ_FNEM01000002.1"/>
</dbReference>
<sequence>MKLLVRNLARTLTEADLKALFERFGDVSDCTLVMDEHSGESKGFGFVEMPSYDKARKAMFTLNGKLIERKPIKIRQAD</sequence>
<name>A0A1G8LE01_9GAMM</name>
<dbReference type="PROSITE" id="PS50102">
    <property type="entry name" value="RRM"/>
    <property type="match status" value="1"/>
</dbReference>
<dbReference type="AlphaFoldDB" id="A0A1G8LE01"/>
<dbReference type="InterPro" id="IPR012677">
    <property type="entry name" value="Nucleotide-bd_a/b_plait_sf"/>
</dbReference>
<organism evidence="2 3">
    <name type="scientific">Ferrimonas sediminum</name>
    <dbReference type="NCBI Taxonomy" id="718193"/>
    <lineage>
        <taxon>Bacteria</taxon>
        <taxon>Pseudomonadati</taxon>
        <taxon>Pseudomonadota</taxon>
        <taxon>Gammaproteobacteria</taxon>
        <taxon>Alteromonadales</taxon>
        <taxon>Ferrimonadaceae</taxon>
        <taxon>Ferrimonas</taxon>
    </lineage>
</organism>
<dbReference type="GO" id="GO:0003723">
    <property type="term" value="F:RNA binding"/>
    <property type="evidence" value="ECO:0007669"/>
    <property type="project" value="InterPro"/>
</dbReference>
<dbReference type="Pfam" id="PF00076">
    <property type="entry name" value="RRM_1"/>
    <property type="match status" value="1"/>
</dbReference>
<accession>A0A1G8LE01</accession>
<feature type="domain" description="RRM" evidence="1">
    <location>
        <begin position="1"/>
        <end position="78"/>
    </location>
</feature>
<evidence type="ECO:0000313" key="2">
    <source>
        <dbReference type="EMBL" id="SDI53929.1"/>
    </source>
</evidence>
<evidence type="ECO:0000313" key="3">
    <source>
        <dbReference type="Proteomes" id="UP000199527"/>
    </source>
</evidence>
<dbReference type="SUPFAM" id="SSF54928">
    <property type="entry name" value="RNA-binding domain, RBD"/>
    <property type="match status" value="1"/>
</dbReference>
<proteinExistence type="predicted"/>
<protein>
    <submittedName>
        <fullName evidence="2">RNA recognition motif. (A.k.a. RRM, RBD, or RNP domain)</fullName>
    </submittedName>
</protein>
<reference evidence="3" key="1">
    <citation type="submission" date="2016-10" db="EMBL/GenBank/DDBJ databases">
        <authorList>
            <person name="Varghese N."/>
            <person name="Submissions S."/>
        </authorList>
    </citation>
    <scope>NUCLEOTIDE SEQUENCE [LARGE SCALE GENOMIC DNA]</scope>
    <source>
        <strain evidence="3">DSM 23317</strain>
    </source>
</reference>
<dbReference type="InterPro" id="IPR035979">
    <property type="entry name" value="RBD_domain_sf"/>
</dbReference>
<dbReference type="Proteomes" id="UP000199527">
    <property type="component" value="Unassembled WGS sequence"/>
</dbReference>
<dbReference type="SMART" id="SM00360">
    <property type="entry name" value="RRM"/>
    <property type="match status" value="1"/>
</dbReference>
<keyword evidence="3" id="KW-1185">Reference proteome</keyword>
<dbReference type="Gene3D" id="3.30.70.330">
    <property type="match status" value="1"/>
</dbReference>
<gene>
    <name evidence="2" type="ORF">SAMN04488540_10233</name>
</gene>
<dbReference type="OrthoDB" id="9798855at2"/>
<dbReference type="InterPro" id="IPR050441">
    <property type="entry name" value="RBM"/>
</dbReference>